<evidence type="ECO:0000313" key="3">
    <source>
        <dbReference type="Proteomes" id="UP001203058"/>
    </source>
</evidence>
<evidence type="ECO:0000256" key="1">
    <source>
        <dbReference type="SAM" id="SignalP"/>
    </source>
</evidence>
<comment type="caution">
    <text evidence="2">The sequence shown here is derived from an EMBL/GenBank/DDBJ whole genome shotgun (WGS) entry which is preliminary data.</text>
</comment>
<organism evidence="2 3">
    <name type="scientific">Sphingomonas telluris</name>
    <dbReference type="NCBI Taxonomy" id="2907998"/>
    <lineage>
        <taxon>Bacteria</taxon>
        <taxon>Pseudomonadati</taxon>
        <taxon>Pseudomonadota</taxon>
        <taxon>Alphaproteobacteria</taxon>
        <taxon>Sphingomonadales</taxon>
        <taxon>Sphingomonadaceae</taxon>
        <taxon>Sphingomonas</taxon>
    </lineage>
</organism>
<dbReference type="RefSeq" id="WP_241446282.1">
    <property type="nucleotide sequence ID" value="NZ_JAKZHW010000001.1"/>
</dbReference>
<accession>A0ABS9VKL1</accession>
<feature type="signal peptide" evidence="1">
    <location>
        <begin position="1"/>
        <end position="25"/>
    </location>
</feature>
<dbReference type="EMBL" id="JAKZHW010000001">
    <property type="protein sequence ID" value="MCH8615494.1"/>
    <property type="molecule type" value="Genomic_DNA"/>
</dbReference>
<keyword evidence="3" id="KW-1185">Reference proteome</keyword>
<name>A0ABS9VKL1_9SPHN</name>
<feature type="chain" id="PRO_5046978400" evidence="1">
    <location>
        <begin position="26"/>
        <end position="131"/>
    </location>
</feature>
<proteinExistence type="predicted"/>
<evidence type="ECO:0000313" key="2">
    <source>
        <dbReference type="EMBL" id="MCH8615494.1"/>
    </source>
</evidence>
<dbReference type="NCBIfam" id="TIGR04433">
    <property type="entry name" value="UrcA_uranyl"/>
    <property type="match status" value="1"/>
</dbReference>
<dbReference type="Proteomes" id="UP001203058">
    <property type="component" value="Unassembled WGS sequence"/>
</dbReference>
<gene>
    <name evidence="2" type="ORF">LZ016_05185</name>
</gene>
<protein>
    <submittedName>
        <fullName evidence="2">UrcA family protein</fullName>
    </submittedName>
</protein>
<reference evidence="2 3" key="1">
    <citation type="submission" date="2022-03" db="EMBL/GenBank/DDBJ databases">
        <authorList>
            <person name="Jo J.-H."/>
            <person name="Im W.-T."/>
        </authorList>
    </citation>
    <scope>NUCLEOTIDE SEQUENCE [LARGE SCALE GENOMIC DNA]</scope>
    <source>
        <strain evidence="2 3">SM33</strain>
    </source>
</reference>
<sequence length="131" mass="13539">MTNGKTLVSCAAAALVLLPVAPAAAKPVVVTAPTDQLVVRHVSYADLDLATNEGGARLHQRVGSAVSDVCTEANNWDNGSFEFKAGVMKCSTSAWNQAQPQIDRAMQRAREIASSGSSTIAAAAISISVGR</sequence>
<keyword evidence="1" id="KW-0732">Signal</keyword>
<dbReference type="InterPro" id="IPR030972">
    <property type="entry name" value="UrcA_uranyl"/>
</dbReference>